<dbReference type="PANTHER" id="PTHR45931">
    <property type="entry name" value="SI:CH211-59O9.10"/>
    <property type="match status" value="1"/>
</dbReference>
<feature type="region of interest" description="Disordered" evidence="6">
    <location>
        <begin position="541"/>
        <end position="560"/>
    </location>
</feature>
<dbReference type="PANTHER" id="PTHR45931:SF3">
    <property type="entry name" value="RING ZINC FINGER-CONTAINING PROTEIN"/>
    <property type="match status" value="1"/>
</dbReference>
<feature type="compositionally biased region" description="Basic and acidic residues" evidence="6">
    <location>
        <begin position="726"/>
        <end position="756"/>
    </location>
</feature>
<proteinExistence type="predicted"/>
<feature type="region of interest" description="Disordered" evidence="6">
    <location>
        <begin position="705"/>
        <end position="756"/>
    </location>
</feature>
<dbReference type="InterPro" id="IPR013083">
    <property type="entry name" value="Znf_RING/FYVE/PHD"/>
</dbReference>
<feature type="domain" description="RING-type" evidence="7">
    <location>
        <begin position="220"/>
        <end position="259"/>
    </location>
</feature>
<evidence type="ECO:0000256" key="2">
    <source>
        <dbReference type="ARBA" id="ARBA00022771"/>
    </source>
</evidence>
<evidence type="ECO:0000313" key="9">
    <source>
        <dbReference type="Proteomes" id="UP001642464"/>
    </source>
</evidence>
<evidence type="ECO:0000259" key="7">
    <source>
        <dbReference type="PROSITE" id="PS50089"/>
    </source>
</evidence>
<name>A0ABP0LVP1_9DINO</name>
<dbReference type="Proteomes" id="UP001642464">
    <property type="component" value="Unassembled WGS sequence"/>
</dbReference>
<sequence>MATLLGGRPADALERVSTVYGFPRLFLTCICLAEIVILVPNLLTEIAIQRGLYAPILRAVLSVVRLSPLAWPILGKMGRLGARLRNFLEVSLPSIYGPACGGVEPCRGLATALSGWYLISTPMHDAFSPRIDDMQGYGTEEMAQAPIAQGTPFDEKLLLPCAVIMSANVGLFLCDALSLTVTPLLRQPENTTQHVPHLPRAETFTAGADEIDSAKFEPTCVICIADFAQGDTLARLPCGHIFHMECVSQWLHQHGKCPLRCAGIVLPPELDAQDSTDFRAESALIRDDILSPWLVGVPMNMSSRSLFTEWVAERTPIQVTDVDFFDDFFDVAFFDVLGLPTLRRSAAEEEAYDEKDKGPLVYQESKVFNGETFLINVYDHTKRRAVTFETYGLESQDQLHIQYSYQDFDGLFRFNAELMNPNRKKGRFHWISERLAILIVGKDRQLKLQPEPTSEVPELPIYETVRKIPTGRMDLKERQRLREQMDMLDIKRNENIHKRKQESRQRFLQHVFWLKEESERMKREHHEKLEAERTRRVQMKEELERRNKEADRLEKERQRQRRIAVEAKEERVEERDAEEYRQLRARWKMRDAEKAKAIQEAIQRKEKDLAELRAKRAQERKHEGEIMQKREGAWSVREERIRRKNHMWLKAVLEVKAERLRMAKMMQERNQEYLNLLHSLRQPIFEAQLKRMEERKQAAEAIAQSTAEYHEKRAVPKKVKKKGKNALKDEAAKEKRGGKKEEGKEGKEGKSDTDKLLDAVEAKMRAEMEEQQRRAKFERLRDKRIKELQEARVQKCNAHMAEVREAYRKKKFEEEQKANQRRLVQKEKEAEIQAAADKKKQELERLQRLREQNIARKEKERLAALAAMAA</sequence>
<keyword evidence="1" id="KW-0479">Metal-binding</keyword>
<keyword evidence="8" id="KW-0808">Transferase</keyword>
<dbReference type="Gene3D" id="3.30.40.10">
    <property type="entry name" value="Zinc/RING finger domain, C3HC4 (zinc finger)"/>
    <property type="match status" value="1"/>
</dbReference>
<reference evidence="8 9" key="1">
    <citation type="submission" date="2024-02" db="EMBL/GenBank/DDBJ databases">
        <authorList>
            <person name="Chen Y."/>
            <person name="Shah S."/>
            <person name="Dougan E. K."/>
            <person name="Thang M."/>
            <person name="Chan C."/>
        </authorList>
    </citation>
    <scope>NUCLEOTIDE SEQUENCE [LARGE SCALE GENOMIC DNA]</scope>
</reference>
<protein>
    <submittedName>
        <fullName evidence="8">E3 ubiquitin-protein ligase RLIM (LIM domain-interacting RING finger protein) (RING finger LIM domain-binding protein) (R-LIM) (RING finger protein 12) (RING-type E3 ubiquitin transferase RLIM)</fullName>
    </submittedName>
</protein>
<evidence type="ECO:0000256" key="5">
    <source>
        <dbReference type="SAM" id="Coils"/>
    </source>
</evidence>
<keyword evidence="9" id="KW-1185">Reference proteome</keyword>
<dbReference type="Pfam" id="PF13639">
    <property type="entry name" value="zf-RING_2"/>
    <property type="match status" value="1"/>
</dbReference>
<evidence type="ECO:0000256" key="3">
    <source>
        <dbReference type="ARBA" id="ARBA00022833"/>
    </source>
</evidence>
<organism evidence="8 9">
    <name type="scientific">Durusdinium trenchii</name>
    <dbReference type="NCBI Taxonomy" id="1381693"/>
    <lineage>
        <taxon>Eukaryota</taxon>
        <taxon>Sar</taxon>
        <taxon>Alveolata</taxon>
        <taxon>Dinophyceae</taxon>
        <taxon>Suessiales</taxon>
        <taxon>Symbiodiniaceae</taxon>
        <taxon>Durusdinium</taxon>
    </lineage>
</organism>
<evidence type="ECO:0000256" key="4">
    <source>
        <dbReference type="PROSITE-ProRule" id="PRU00175"/>
    </source>
</evidence>
<dbReference type="InterPro" id="IPR001841">
    <property type="entry name" value="Znf_RING"/>
</dbReference>
<gene>
    <name evidence="8" type="ORF">SCF082_LOCUS24425</name>
</gene>
<keyword evidence="2 4" id="KW-0863">Zinc-finger</keyword>
<feature type="coiled-coil region" evidence="5">
    <location>
        <begin position="809"/>
        <end position="860"/>
    </location>
</feature>
<dbReference type="EMBL" id="CAXAMM010017969">
    <property type="protein sequence ID" value="CAK9042457.1"/>
    <property type="molecule type" value="Genomic_DNA"/>
</dbReference>
<dbReference type="InterPro" id="IPR051834">
    <property type="entry name" value="RING_finger_E3_ligase"/>
</dbReference>
<dbReference type="GO" id="GO:0016740">
    <property type="term" value="F:transferase activity"/>
    <property type="evidence" value="ECO:0007669"/>
    <property type="project" value="UniProtKB-KW"/>
</dbReference>
<evidence type="ECO:0000256" key="6">
    <source>
        <dbReference type="SAM" id="MobiDB-lite"/>
    </source>
</evidence>
<dbReference type="SUPFAM" id="SSF57850">
    <property type="entry name" value="RING/U-box"/>
    <property type="match status" value="1"/>
</dbReference>
<feature type="compositionally biased region" description="Basic residues" evidence="6">
    <location>
        <begin position="715"/>
        <end position="725"/>
    </location>
</feature>
<accession>A0ABP0LVP1</accession>
<keyword evidence="3" id="KW-0862">Zinc</keyword>
<evidence type="ECO:0000256" key="1">
    <source>
        <dbReference type="ARBA" id="ARBA00022723"/>
    </source>
</evidence>
<keyword evidence="5" id="KW-0175">Coiled coil</keyword>
<evidence type="ECO:0000313" key="8">
    <source>
        <dbReference type="EMBL" id="CAK9042457.1"/>
    </source>
</evidence>
<comment type="caution">
    <text evidence="8">The sequence shown here is derived from an EMBL/GenBank/DDBJ whole genome shotgun (WGS) entry which is preliminary data.</text>
</comment>
<dbReference type="PROSITE" id="PS50089">
    <property type="entry name" value="ZF_RING_2"/>
    <property type="match status" value="1"/>
</dbReference>